<comment type="caution">
    <text evidence="5">The sequence shown here is derived from an EMBL/GenBank/DDBJ whole genome shotgun (WGS) entry which is preliminary data.</text>
</comment>
<organism evidence="5 6">
    <name type="scientific">Helicostylum pulchrum</name>
    <dbReference type="NCBI Taxonomy" id="562976"/>
    <lineage>
        <taxon>Eukaryota</taxon>
        <taxon>Fungi</taxon>
        <taxon>Fungi incertae sedis</taxon>
        <taxon>Mucoromycota</taxon>
        <taxon>Mucoromycotina</taxon>
        <taxon>Mucoromycetes</taxon>
        <taxon>Mucorales</taxon>
        <taxon>Mucorineae</taxon>
        <taxon>Mucoraceae</taxon>
        <taxon>Helicostylum</taxon>
    </lineage>
</organism>
<dbReference type="SMART" id="SM00054">
    <property type="entry name" value="EFh"/>
    <property type="match status" value="5"/>
</dbReference>
<dbReference type="Gene3D" id="1.10.238.10">
    <property type="entry name" value="EF-hand"/>
    <property type="match status" value="3"/>
</dbReference>
<feature type="compositionally biased region" description="Polar residues" evidence="2">
    <location>
        <begin position="535"/>
        <end position="546"/>
    </location>
</feature>
<dbReference type="InterPro" id="IPR002048">
    <property type="entry name" value="EF_hand_dom"/>
</dbReference>
<feature type="domain" description="EH" evidence="3">
    <location>
        <begin position="252"/>
        <end position="341"/>
    </location>
</feature>
<feature type="domain" description="EF-hand" evidence="4">
    <location>
        <begin position="285"/>
        <end position="320"/>
    </location>
</feature>
<dbReference type="SUPFAM" id="SSF47473">
    <property type="entry name" value="EF-hand"/>
    <property type="match status" value="3"/>
</dbReference>
<dbReference type="InterPro" id="IPR000261">
    <property type="entry name" value="EH_dom"/>
</dbReference>
<dbReference type="CDD" id="cd00052">
    <property type="entry name" value="EH"/>
    <property type="match status" value="3"/>
</dbReference>
<proteinExistence type="predicted"/>
<dbReference type="InterPro" id="IPR011992">
    <property type="entry name" value="EF-hand-dom_pair"/>
</dbReference>
<name>A0ABP9Y4X3_9FUNG</name>
<dbReference type="PROSITE" id="PS50031">
    <property type="entry name" value="EH"/>
    <property type="match status" value="3"/>
</dbReference>
<dbReference type="Proteomes" id="UP001476247">
    <property type="component" value="Unassembled WGS sequence"/>
</dbReference>
<evidence type="ECO:0000256" key="2">
    <source>
        <dbReference type="SAM" id="MobiDB-lite"/>
    </source>
</evidence>
<feature type="region of interest" description="Disordered" evidence="2">
    <location>
        <begin position="535"/>
        <end position="626"/>
    </location>
</feature>
<accession>A0ABP9Y4X3</accession>
<feature type="domain" description="EF-hand" evidence="4">
    <location>
        <begin position="47"/>
        <end position="82"/>
    </location>
</feature>
<dbReference type="EMBL" id="BAABUJ010000021">
    <property type="protein sequence ID" value="GAA5802036.1"/>
    <property type="molecule type" value="Genomic_DNA"/>
</dbReference>
<feature type="domain" description="EH" evidence="3">
    <location>
        <begin position="14"/>
        <end position="98"/>
    </location>
</feature>
<sequence length="739" mass="81484">MSNNNWESQLSAVEKNTYLDFFKKVDADNKGIVLHDEAMEFLKKSDIPQNILNQFWSASDSENKGFLTEQEFCTILKLIACAQHSVMTGDPILATKVPLPEFSGTGAVNRQASNTEVITPEDRQKYIGLFNSFGPENNILSGDRARAAFVQSNLPPQTLQLIWNLADTRKSGSLNQTEFIIAMFYIERAMKGFNTFPPTLPASIYASATGRPTGSPLVRNTTLHVNSPPPIPIRSPVFKGRTLAPVIISPEEYQKYKVFFNQLDTDRTGFVSGSDAVVFFKHSKLPESELAKIWDLADTNSSGMLSEQEFAIAMHMINKRVSGAEIPSILPNYNIQQQQHQPLPQQQQQQPFPQQQRQQHQQQQQNVDLLGLSFDGPPPPPSPSASSSNVDQSALLQTETNRVQNTRQQLLTESQAVQGLSHQIESQKEALAKVKEEAEEAERLLQAEKKKKEELTQQLQMYRQETKHFSTRADHAKEELLKVKSEIEELEKEKAAATSKTTSPSVHHQDVFSLSSGPSLGTSGGLFAKVSEVTTHHTGPSSSTAEATKDGGGGLFAKVNHSPITSHQTGPAKMFDPFAGFKASSSSAPSPTLSMNKLKQESEKKTDVTKEEERSMTPNTNLDISDIESKFPDLSTMEQNFAPAESSPSPAAAATKIGSPKKTETPAEAKKYGFDLSAFESFGNPSRSTNDELGSLFTSPTTQTKETNNDEFDDIFGSSTTTNKTTTTKPTNFEDIFFK</sequence>
<feature type="region of interest" description="Disordered" evidence="2">
    <location>
        <begin position="492"/>
        <end position="511"/>
    </location>
</feature>
<reference evidence="5 6" key="1">
    <citation type="submission" date="2024-04" db="EMBL/GenBank/DDBJ databases">
        <title>genome sequences of Mucor flavus KT1a and Helicostylum pulchrum KT1b strains isolation_sourced from the surface of a dry-aged beef.</title>
        <authorList>
            <person name="Toyotome T."/>
            <person name="Hosono M."/>
            <person name="Torimaru M."/>
            <person name="Fukuda K."/>
            <person name="Mikami N."/>
        </authorList>
    </citation>
    <scope>NUCLEOTIDE SEQUENCE [LARGE SCALE GENOMIC DNA]</scope>
    <source>
        <strain evidence="5 6">KT1b</strain>
    </source>
</reference>
<evidence type="ECO:0000313" key="6">
    <source>
        <dbReference type="Proteomes" id="UP001476247"/>
    </source>
</evidence>
<dbReference type="PROSITE" id="PS00018">
    <property type="entry name" value="EF_HAND_1"/>
    <property type="match status" value="1"/>
</dbReference>
<feature type="compositionally biased region" description="Basic and acidic residues" evidence="2">
    <location>
        <begin position="598"/>
        <end position="615"/>
    </location>
</feature>
<feature type="region of interest" description="Disordered" evidence="2">
    <location>
        <begin position="639"/>
        <end position="666"/>
    </location>
</feature>
<feature type="compositionally biased region" description="Low complexity" evidence="2">
    <location>
        <begin position="337"/>
        <end position="365"/>
    </location>
</feature>
<evidence type="ECO:0000259" key="4">
    <source>
        <dbReference type="PROSITE" id="PS50222"/>
    </source>
</evidence>
<evidence type="ECO:0000259" key="3">
    <source>
        <dbReference type="PROSITE" id="PS50031"/>
    </source>
</evidence>
<feature type="region of interest" description="Disordered" evidence="2">
    <location>
        <begin position="337"/>
        <end position="393"/>
    </location>
</feature>
<dbReference type="InterPro" id="IPR018247">
    <property type="entry name" value="EF_Hand_1_Ca_BS"/>
</dbReference>
<evidence type="ECO:0000313" key="5">
    <source>
        <dbReference type="EMBL" id="GAA5802036.1"/>
    </source>
</evidence>
<dbReference type="PANTHER" id="PTHR11216">
    <property type="entry name" value="EH DOMAIN"/>
    <property type="match status" value="1"/>
</dbReference>
<feature type="compositionally biased region" description="Low complexity" evidence="2">
    <location>
        <begin position="642"/>
        <end position="654"/>
    </location>
</feature>
<evidence type="ECO:0000256" key="1">
    <source>
        <dbReference type="ARBA" id="ARBA00022837"/>
    </source>
</evidence>
<feature type="compositionally biased region" description="Polar residues" evidence="2">
    <location>
        <begin position="683"/>
        <end position="706"/>
    </location>
</feature>
<keyword evidence="1" id="KW-0106">Calcium</keyword>
<dbReference type="SMART" id="SM00027">
    <property type="entry name" value="EH"/>
    <property type="match status" value="3"/>
</dbReference>
<protein>
    <submittedName>
        <fullName evidence="5">Uncharacterized protein</fullName>
    </submittedName>
</protein>
<dbReference type="Pfam" id="PF12763">
    <property type="entry name" value="EH"/>
    <property type="match status" value="3"/>
</dbReference>
<keyword evidence="6" id="KW-1185">Reference proteome</keyword>
<feature type="domain" description="EH" evidence="3">
    <location>
        <begin position="122"/>
        <end position="211"/>
    </location>
</feature>
<feature type="compositionally biased region" description="Low complexity" evidence="2">
    <location>
        <begin position="720"/>
        <end position="731"/>
    </location>
</feature>
<dbReference type="PROSITE" id="PS50222">
    <property type="entry name" value="EF_HAND_2"/>
    <property type="match status" value="2"/>
</dbReference>
<gene>
    <name evidence="5" type="ORF">HPULCUR_007496</name>
</gene>
<feature type="region of interest" description="Disordered" evidence="2">
    <location>
        <begin position="683"/>
        <end position="731"/>
    </location>
</feature>